<name>A0A319E039_9EURO</name>
<dbReference type="Proteomes" id="UP000247810">
    <property type="component" value="Unassembled WGS sequence"/>
</dbReference>
<evidence type="ECO:0000313" key="2">
    <source>
        <dbReference type="Proteomes" id="UP000247810"/>
    </source>
</evidence>
<protein>
    <submittedName>
        <fullName evidence="1">Uncharacterized protein</fullName>
    </submittedName>
</protein>
<dbReference type="EMBL" id="KZ825829">
    <property type="protein sequence ID" value="PYH97083.1"/>
    <property type="molecule type" value="Genomic_DNA"/>
</dbReference>
<accession>A0A319E039</accession>
<sequence>MDPCTKCWNLIESVGDTRKHELFHRFSPNIARLGIWCNHHDIYGTLSQVGGSRVSRAGWGNPGLDHSLHPCVPVCPRLVQWFSGTSLGVGERCTTAVCRKLKCFR</sequence>
<dbReference type="VEuPathDB" id="FungiDB:BO71DRAFT_149651"/>
<proteinExistence type="predicted"/>
<keyword evidence="2" id="KW-1185">Reference proteome</keyword>
<dbReference type="AlphaFoldDB" id="A0A319E039"/>
<organism evidence="1 2">
    <name type="scientific">Aspergillus ellipticus CBS 707.79</name>
    <dbReference type="NCBI Taxonomy" id="1448320"/>
    <lineage>
        <taxon>Eukaryota</taxon>
        <taxon>Fungi</taxon>
        <taxon>Dikarya</taxon>
        <taxon>Ascomycota</taxon>
        <taxon>Pezizomycotina</taxon>
        <taxon>Eurotiomycetes</taxon>
        <taxon>Eurotiomycetidae</taxon>
        <taxon>Eurotiales</taxon>
        <taxon>Aspergillaceae</taxon>
        <taxon>Aspergillus</taxon>
        <taxon>Aspergillus subgen. Circumdati</taxon>
    </lineage>
</organism>
<reference evidence="1 2" key="1">
    <citation type="submission" date="2018-02" db="EMBL/GenBank/DDBJ databases">
        <title>The genomes of Aspergillus section Nigri reveals drivers in fungal speciation.</title>
        <authorList>
            <consortium name="DOE Joint Genome Institute"/>
            <person name="Vesth T.C."/>
            <person name="Nybo J."/>
            <person name="Theobald S."/>
            <person name="Brandl J."/>
            <person name="Frisvad J.C."/>
            <person name="Nielsen K.F."/>
            <person name="Lyhne E.K."/>
            <person name="Kogle M.E."/>
            <person name="Kuo A."/>
            <person name="Riley R."/>
            <person name="Clum A."/>
            <person name="Nolan M."/>
            <person name="Lipzen A."/>
            <person name="Salamov A."/>
            <person name="Henrissat B."/>
            <person name="Wiebenga A."/>
            <person name="De vries R.P."/>
            <person name="Grigoriev I.V."/>
            <person name="Mortensen U.H."/>
            <person name="Andersen M.R."/>
            <person name="Baker S.E."/>
        </authorList>
    </citation>
    <scope>NUCLEOTIDE SEQUENCE [LARGE SCALE GENOMIC DNA]</scope>
    <source>
        <strain evidence="1 2">CBS 707.79</strain>
    </source>
</reference>
<evidence type="ECO:0000313" key="1">
    <source>
        <dbReference type="EMBL" id="PYH97083.1"/>
    </source>
</evidence>
<gene>
    <name evidence="1" type="ORF">BO71DRAFT_149651</name>
</gene>